<dbReference type="InterPro" id="IPR024924">
    <property type="entry name" value="7-CO-7-deazaguanine_synth-like"/>
</dbReference>
<feature type="binding site" evidence="8">
    <location>
        <position position="34"/>
    </location>
    <ligand>
        <name>[4Fe-4S] cluster</name>
        <dbReference type="ChEBI" id="CHEBI:49883"/>
        <note>4Fe-4S-S-AdoMet</note>
    </ligand>
</feature>
<dbReference type="HAMAP" id="MF_00917">
    <property type="entry name" value="QueE"/>
    <property type="match status" value="1"/>
</dbReference>
<dbReference type="PIRSF" id="PIRSF000370">
    <property type="entry name" value="QueE"/>
    <property type="match status" value="1"/>
</dbReference>
<organism evidence="10 11">
    <name type="scientific">Parabacteroides goldsteinii DSM 19448 = WAL 12034</name>
    <dbReference type="NCBI Taxonomy" id="927665"/>
    <lineage>
        <taxon>Bacteria</taxon>
        <taxon>Pseudomonadati</taxon>
        <taxon>Bacteroidota</taxon>
        <taxon>Bacteroidia</taxon>
        <taxon>Bacteroidales</taxon>
        <taxon>Tannerellaceae</taxon>
        <taxon>Parabacteroides</taxon>
    </lineage>
</organism>
<dbReference type="HOGENOM" id="CLU_066739_0_1_10"/>
<feature type="binding site" evidence="8">
    <location>
        <begin position="36"/>
        <end position="38"/>
    </location>
    <ligand>
        <name>S-adenosyl-L-methionine</name>
        <dbReference type="ChEBI" id="CHEBI:59789"/>
    </ligand>
</feature>
<dbReference type="SFLD" id="SFLDS00029">
    <property type="entry name" value="Radical_SAM"/>
    <property type="match status" value="1"/>
</dbReference>
<evidence type="ECO:0000256" key="3">
    <source>
        <dbReference type="ARBA" id="ARBA00022723"/>
    </source>
</evidence>
<reference evidence="10 11" key="1">
    <citation type="submission" date="2013-04" db="EMBL/GenBank/DDBJ databases">
        <title>The Genome Sequence of Parabacteroides goldsteinii DSM 19448.</title>
        <authorList>
            <consortium name="The Broad Institute Genomics Platform"/>
            <person name="Earl A."/>
            <person name="Ward D."/>
            <person name="Feldgarden M."/>
            <person name="Gevers D."/>
            <person name="Martens E."/>
            <person name="Sakamoto M."/>
            <person name="Benno Y."/>
            <person name="Song Y."/>
            <person name="Liu C."/>
            <person name="Lee J."/>
            <person name="Bolanos M."/>
            <person name="Vaisanen M.L."/>
            <person name="Finegold S.M."/>
            <person name="Walker B."/>
            <person name="Young S."/>
            <person name="Zeng Q."/>
            <person name="Gargeya S."/>
            <person name="Fitzgerald M."/>
            <person name="Haas B."/>
            <person name="Abouelleil A."/>
            <person name="Allen A.W."/>
            <person name="Alvarado L."/>
            <person name="Arachchi H.M."/>
            <person name="Berlin A.M."/>
            <person name="Chapman S.B."/>
            <person name="Gainer-Dewar J."/>
            <person name="Goldberg J."/>
            <person name="Griggs A."/>
            <person name="Gujja S."/>
            <person name="Hansen M."/>
            <person name="Howarth C."/>
            <person name="Imamovic A."/>
            <person name="Ireland A."/>
            <person name="Larimer J."/>
            <person name="McCowan C."/>
            <person name="Murphy C."/>
            <person name="Pearson M."/>
            <person name="Poon T.W."/>
            <person name="Priest M."/>
            <person name="Roberts A."/>
            <person name="Saif S."/>
            <person name="Shea T."/>
            <person name="Sisk P."/>
            <person name="Sykes S."/>
            <person name="Wortman J."/>
            <person name="Nusbaum C."/>
            <person name="Birren B."/>
        </authorList>
    </citation>
    <scope>NUCLEOTIDE SEQUENCE [LARGE SCALE GENOMIC DNA]</scope>
    <source>
        <strain evidence="10 11">DSM 19448</strain>
    </source>
</reference>
<dbReference type="EC" id="4.3.99.3" evidence="8"/>
<dbReference type="RefSeq" id="WP_046146895.1">
    <property type="nucleotide sequence ID" value="NZ_KQ033913.1"/>
</dbReference>
<dbReference type="Gene3D" id="3.20.20.70">
    <property type="entry name" value="Aldolase class I"/>
    <property type="match status" value="1"/>
</dbReference>
<dbReference type="PATRIC" id="fig|927665.4.peg.3529"/>
<comment type="similarity">
    <text evidence="8">Belongs to the radical SAM superfamily. 7-carboxy-7-deazaguanine synthase family.</text>
</comment>
<comment type="cofactor">
    <cofactor evidence="8">
        <name>Mg(2+)</name>
        <dbReference type="ChEBI" id="CHEBI:18420"/>
    </cofactor>
</comment>
<comment type="function">
    <text evidence="8">Catalyzes the complex heterocyclic radical-mediated conversion of 6-carboxy-5,6,7,8-tetrahydropterin (CPH4) to 7-carboxy-7-deazaguanine (CDG), a step common to the biosynthetic pathways of all 7-deazapurine-containing compounds.</text>
</comment>
<evidence type="ECO:0000313" key="11">
    <source>
        <dbReference type="Proteomes" id="UP000033047"/>
    </source>
</evidence>
<evidence type="ECO:0000256" key="4">
    <source>
        <dbReference type="ARBA" id="ARBA00022842"/>
    </source>
</evidence>
<dbReference type="EMBL" id="AQHV01000014">
    <property type="protein sequence ID" value="KKB53883.1"/>
    <property type="molecule type" value="Genomic_DNA"/>
</dbReference>
<evidence type="ECO:0000256" key="1">
    <source>
        <dbReference type="ARBA" id="ARBA00022485"/>
    </source>
</evidence>
<dbReference type="InterPro" id="IPR007197">
    <property type="entry name" value="rSAM"/>
</dbReference>
<dbReference type="Pfam" id="PF04055">
    <property type="entry name" value="Radical_SAM"/>
    <property type="match status" value="1"/>
</dbReference>
<keyword evidence="7 8" id="KW-0456">Lyase</keyword>
<feature type="domain" description="Radical SAM core" evidence="9">
    <location>
        <begin position="17"/>
        <end position="181"/>
    </location>
</feature>
<comment type="caution">
    <text evidence="10">The sequence shown here is derived from an EMBL/GenBank/DDBJ whole genome shotgun (WGS) entry which is preliminary data.</text>
</comment>
<feature type="binding site" evidence="8">
    <location>
        <position position="39"/>
    </location>
    <ligand>
        <name>Mg(2+)</name>
        <dbReference type="ChEBI" id="CHEBI:18420"/>
    </ligand>
</feature>
<keyword evidence="5 8" id="KW-0408">Iron</keyword>
<sequence>MRKINQIFYSLQGEGFYTGRAAVFIRFSGCNLKCSFCDTEHEEGTLMSDEEILEAISAYPSDMVILTGGEPALWIDEAFIDMLHKAGKYICIETNGTRPLPKSIDWVTCSPKEGTPLKIDHMDEVKVVYLGQDLSSYIKLPAKYHFLQPCSCRNTMEIVNYILQHPEWQLSLQTHKLIDIA</sequence>
<feature type="binding site" evidence="8">
    <location>
        <position position="26"/>
    </location>
    <ligand>
        <name>substrate</name>
    </ligand>
</feature>
<dbReference type="SUPFAM" id="SSF102114">
    <property type="entry name" value="Radical SAM enzymes"/>
    <property type="match status" value="1"/>
</dbReference>
<dbReference type="PROSITE" id="PS51918">
    <property type="entry name" value="RADICAL_SAM"/>
    <property type="match status" value="1"/>
</dbReference>
<feature type="binding site" evidence="8">
    <location>
        <position position="69"/>
    </location>
    <ligand>
        <name>S-adenosyl-L-methionine</name>
        <dbReference type="ChEBI" id="CHEBI:59789"/>
    </ligand>
</feature>
<gene>
    <name evidence="8" type="primary">queE</name>
    <name evidence="10" type="ORF">HMPREF1535_03436</name>
</gene>
<comment type="cofactor">
    <cofactor evidence="8">
        <name>[4Fe-4S] cluster</name>
        <dbReference type="ChEBI" id="CHEBI:49883"/>
    </cofactor>
    <text evidence="8">Binds 1 [4Fe-4S] cluster. The cluster is coordinated with 3 cysteines and an exchangeable S-adenosyl-L-methionine.</text>
</comment>
<dbReference type="InterPro" id="IPR013785">
    <property type="entry name" value="Aldolase_TIM"/>
</dbReference>
<dbReference type="InterPro" id="IPR058240">
    <property type="entry name" value="rSAM_sf"/>
</dbReference>
<evidence type="ECO:0000256" key="6">
    <source>
        <dbReference type="ARBA" id="ARBA00023014"/>
    </source>
</evidence>
<feature type="binding site" evidence="8">
    <location>
        <position position="67"/>
    </location>
    <ligand>
        <name>substrate</name>
    </ligand>
</feature>
<dbReference type="GO" id="GO:0016840">
    <property type="term" value="F:carbon-nitrogen lyase activity"/>
    <property type="evidence" value="ECO:0007669"/>
    <property type="project" value="UniProtKB-UniRule"/>
</dbReference>
<evidence type="ECO:0000256" key="5">
    <source>
        <dbReference type="ARBA" id="ARBA00023004"/>
    </source>
</evidence>
<feature type="binding site" evidence="8">
    <location>
        <position position="30"/>
    </location>
    <ligand>
        <name>[4Fe-4S] cluster</name>
        <dbReference type="ChEBI" id="CHEBI:49883"/>
        <note>4Fe-4S-S-AdoMet</note>
    </ligand>
</feature>
<comment type="subunit">
    <text evidence="8">Homodimer.</text>
</comment>
<dbReference type="UniPathway" id="UPA00391"/>
<evidence type="ECO:0000256" key="8">
    <source>
        <dbReference type="HAMAP-Rule" id="MF_00917"/>
    </source>
</evidence>
<keyword evidence="3 8" id="KW-0479">Metal-binding</keyword>
<dbReference type="GO" id="GO:0000287">
    <property type="term" value="F:magnesium ion binding"/>
    <property type="evidence" value="ECO:0007669"/>
    <property type="project" value="UniProtKB-UniRule"/>
</dbReference>
<keyword evidence="6 8" id="KW-0411">Iron-sulfur</keyword>
<comment type="catalytic activity">
    <reaction evidence="8">
        <text>6-carboxy-5,6,7,8-tetrahydropterin + H(+) = 7-carboxy-7-carbaguanine + NH4(+)</text>
        <dbReference type="Rhea" id="RHEA:27974"/>
        <dbReference type="ChEBI" id="CHEBI:15378"/>
        <dbReference type="ChEBI" id="CHEBI:28938"/>
        <dbReference type="ChEBI" id="CHEBI:61032"/>
        <dbReference type="ChEBI" id="CHEBI:61036"/>
        <dbReference type="EC" id="4.3.99.3"/>
    </reaction>
</comment>
<evidence type="ECO:0000256" key="2">
    <source>
        <dbReference type="ARBA" id="ARBA00022691"/>
    </source>
</evidence>
<keyword evidence="4 8" id="KW-0460">Magnesium</keyword>
<name>A0A0F5J811_9BACT</name>
<comment type="cofactor">
    <cofactor evidence="8">
        <name>S-adenosyl-L-methionine</name>
        <dbReference type="ChEBI" id="CHEBI:59789"/>
    </cofactor>
    <text evidence="8">Binds 1 S-adenosyl-L-methionine per subunit.</text>
</comment>
<dbReference type="PANTHER" id="PTHR42836">
    <property type="entry name" value="7-CARBOXY-7-DEAZAGUANINE SYNTHASE"/>
    <property type="match status" value="1"/>
</dbReference>
<evidence type="ECO:0000259" key="9">
    <source>
        <dbReference type="PROSITE" id="PS51918"/>
    </source>
</evidence>
<keyword evidence="1 8" id="KW-0004">4Fe-4S</keyword>
<dbReference type="CDD" id="cd01335">
    <property type="entry name" value="Radical_SAM"/>
    <property type="match status" value="1"/>
</dbReference>
<comment type="caution">
    <text evidence="8">Lacks conserved residue(s) required for the propagation of feature annotation.</text>
</comment>
<proteinExistence type="inferred from homology"/>
<feature type="binding site" evidence="8">
    <location>
        <begin position="110"/>
        <end position="112"/>
    </location>
    <ligand>
        <name>S-adenosyl-L-methionine</name>
        <dbReference type="ChEBI" id="CHEBI:59789"/>
    </ligand>
</feature>
<evidence type="ECO:0000313" key="10">
    <source>
        <dbReference type="EMBL" id="KKB53883.1"/>
    </source>
</evidence>
<dbReference type="AlphaFoldDB" id="A0A0F5J811"/>
<dbReference type="GO" id="GO:1904047">
    <property type="term" value="F:S-adenosyl-L-methionine binding"/>
    <property type="evidence" value="ECO:0007669"/>
    <property type="project" value="UniProtKB-UniRule"/>
</dbReference>
<keyword evidence="2 8" id="KW-0949">S-adenosyl-L-methionine</keyword>
<keyword evidence="8" id="KW-0671">Queuosine biosynthesis</keyword>
<dbReference type="GO" id="GO:0051539">
    <property type="term" value="F:4 iron, 4 sulfur cluster binding"/>
    <property type="evidence" value="ECO:0007669"/>
    <property type="project" value="UniProtKB-UniRule"/>
</dbReference>
<feature type="binding site" evidence="8">
    <location>
        <begin position="11"/>
        <end position="13"/>
    </location>
    <ligand>
        <name>substrate</name>
    </ligand>
</feature>
<dbReference type="Proteomes" id="UP000033047">
    <property type="component" value="Unassembled WGS sequence"/>
</dbReference>
<accession>A0A0F5J811</accession>
<dbReference type="PANTHER" id="PTHR42836:SF1">
    <property type="entry name" value="7-CARBOXY-7-DEAZAGUANINE SYNTHASE"/>
    <property type="match status" value="1"/>
</dbReference>
<dbReference type="GO" id="GO:0008616">
    <property type="term" value="P:tRNA queuosine(34) biosynthetic process"/>
    <property type="evidence" value="ECO:0007669"/>
    <property type="project" value="UniProtKB-UniRule"/>
</dbReference>
<comment type="pathway">
    <text evidence="8">Purine metabolism; 7-cyano-7-deazaguanine biosynthesis.</text>
</comment>
<protein>
    <recommendedName>
        <fullName evidence="8">7-carboxy-7-deazaguanine synthase</fullName>
        <shortName evidence="8">CDG synthase</shortName>
        <ecNumber evidence="8">4.3.99.3</ecNumber>
    </recommendedName>
    <alternativeName>
        <fullName evidence="8">Queuosine biosynthesis protein QueE</fullName>
    </alternativeName>
</protein>
<evidence type="ECO:0000256" key="7">
    <source>
        <dbReference type="ARBA" id="ARBA00023239"/>
    </source>
</evidence>
<dbReference type="STRING" id="927665.HMPREF1535_03436"/>
<feature type="binding site" evidence="8">
    <location>
        <position position="37"/>
    </location>
    <ligand>
        <name>[4Fe-4S] cluster</name>
        <dbReference type="ChEBI" id="CHEBI:49883"/>
        <note>4Fe-4S-S-AdoMet</note>
    </ligand>
</feature>